<dbReference type="Pfam" id="PF03575">
    <property type="entry name" value="Peptidase_S51"/>
    <property type="match status" value="1"/>
</dbReference>
<dbReference type="InterPro" id="IPR029062">
    <property type="entry name" value="Class_I_gatase-like"/>
</dbReference>
<dbReference type="OrthoDB" id="9778515at2"/>
<dbReference type="GO" id="GO:0006508">
    <property type="term" value="P:proteolysis"/>
    <property type="evidence" value="ECO:0007669"/>
    <property type="project" value="UniProtKB-KW"/>
</dbReference>
<dbReference type="STRING" id="1834191.A5886_001851"/>
<comment type="caution">
    <text evidence="5">The sequence shown here is derived from an EMBL/GenBank/DDBJ whole genome shotgun (WGS) entry which is preliminary data.</text>
</comment>
<dbReference type="GO" id="GO:0008236">
    <property type="term" value="F:serine-type peptidase activity"/>
    <property type="evidence" value="ECO:0007669"/>
    <property type="project" value="UniProtKB-KW"/>
</dbReference>
<accession>A0A242A738</accession>
<dbReference type="Proteomes" id="UP000195043">
    <property type="component" value="Unassembled WGS sequence"/>
</dbReference>
<dbReference type="PANTHER" id="PTHR20842:SF0">
    <property type="entry name" value="ALPHA-ASPARTYL DIPEPTIDASE"/>
    <property type="match status" value="1"/>
</dbReference>
<dbReference type="SUPFAM" id="SSF52317">
    <property type="entry name" value="Class I glutamine amidotransferase-like"/>
    <property type="match status" value="1"/>
</dbReference>
<sequence length="203" mass="22266">MKQLFLSSSFTDVEAQFTEYINNKSHTKSVTFIPAASLVEDVTFYVGEALALFKRLGFSIDVLDLAASTPSEIAETLQSNNFIYISGGNTFYLLDVLKQSGAFALILEQIAEGKIYVGESAGSVIAAESIDYIAVMDDKTKVPAADTYPALNVVPFAIVPHYQAAYFAEAAETILRTYQADYELIPLSNHQVMIVEGEHTDIR</sequence>
<proteinExistence type="inferred from homology"/>
<evidence type="ECO:0000256" key="3">
    <source>
        <dbReference type="ARBA" id="ARBA00022801"/>
    </source>
</evidence>
<dbReference type="Gene3D" id="3.40.50.880">
    <property type="match status" value="1"/>
</dbReference>
<evidence type="ECO:0000313" key="5">
    <source>
        <dbReference type="EMBL" id="OTN76772.1"/>
    </source>
</evidence>
<dbReference type="RefSeq" id="WP_086274768.1">
    <property type="nucleotide sequence ID" value="NZ_NGKU01000001.1"/>
</dbReference>
<organism evidence="5 6">
    <name type="scientific">Candidatus Enterococcus testudinis</name>
    <dbReference type="NCBI Taxonomy" id="1834191"/>
    <lineage>
        <taxon>Bacteria</taxon>
        <taxon>Bacillati</taxon>
        <taxon>Bacillota</taxon>
        <taxon>Bacilli</taxon>
        <taxon>Lactobacillales</taxon>
        <taxon>Enterococcaceae</taxon>
        <taxon>Enterococcus</taxon>
    </lineage>
</organism>
<dbReference type="InterPro" id="IPR005320">
    <property type="entry name" value="Peptidase_S51"/>
</dbReference>
<evidence type="ECO:0000256" key="1">
    <source>
        <dbReference type="ARBA" id="ARBA00006534"/>
    </source>
</evidence>
<evidence type="ECO:0000313" key="6">
    <source>
        <dbReference type="Proteomes" id="UP000195043"/>
    </source>
</evidence>
<dbReference type="AlphaFoldDB" id="A0A242A738"/>
<evidence type="ECO:0008006" key="7">
    <source>
        <dbReference type="Google" id="ProtNLM"/>
    </source>
</evidence>
<keyword evidence="6" id="KW-1185">Reference proteome</keyword>
<comment type="similarity">
    <text evidence="1">Belongs to the peptidase S51 family.</text>
</comment>
<name>A0A242A738_9ENTE</name>
<dbReference type="PANTHER" id="PTHR20842">
    <property type="entry name" value="PROTEASE S51 ALPHA-ASPARTYL DIPEPTIDASE"/>
    <property type="match status" value="1"/>
</dbReference>
<evidence type="ECO:0000256" key="2">
    <source>
        <dbReference type="ARBA" id="ARBA00022670"/>
    </source>
</evidence>
<protein>
    <recommendedName>
        <fullName evidence="7">Peptidase</fullName>
    </recommendedName>
</protein>
<keyword evidence="2" id="KW-0645">Protease</keyword>
<keyword evidence="4" id="KW-0720">Serine protease</keyword>
<evidence type="ECO:0000256" key="4">
    <source>
        <dbReference type="ARBA" id="ARBA00022825"/>
    </source>
</evidence>
<keyword evidence="3" id="KW-0378">Hydrolase</keyword>
<gene>
    <name evidence="5" type="ORF">A5886_001851</name>
</gene>
<reference evidence="5 6" key="1">
    <citation type="submission" date="2017-05" db="EMBL/GenBank/DDBJ databases">
        <title>The Genome Sequence of Enterococcus sp. 8G7_MSG3316.</title>
        <authorList>
            <consortium name="The Broad Institute Genomics Platform"/>
            <consortium name="The Broad Institute Genomic Center for Infectious Diseases"/>
            <person name="Earl A."/>
            <person name="Manson A."/>
            <person name="Schwartman J."/>
            <person name="Gilmore M."/>
            <person name="Abouelleil A."/>
            <person name="Cao P."/>
            <person name="Chapman S."/>
            <person name="Cusick C."/>
            <person name="Shea T."/>
            <person name="Young S."/>
            <person name="Neafsey D."/>
            <person name="Nusbaum C."/>
            <person name="Birren B."/>
        </authorList>
    </citation>
    <scope>NUCLEOTIDE SEQUENCE [LARGE SCALE GENOMIC DNA]</scope>
    <source>
        <strain evidence="5 6">8G7_MSG3316</strain>
    </source>
</reference>
<dbReference type="EMBL" id="NGKU01000001">
    <property type="protein sequence ID" value="OTN76772.1"/>
    <property type="molecule type" value="Genomic_DNA"/>
</dbReference>